<protein>
    <submittedName>
        <fullName evidence="2">Carboxymuconolactone decarboxylase family protein</fullName>
    </submittedName>
</protein>
<dbReference type="RefSeq" id="WP_240098631.1">
    <property type="nucleotide sequence ID" value="NZ_JAJSON010000020.1"/>
</dbReference>
<dbReference type="InterPro" id="IPR029032">
    <property type="entry name" value="AhpD-like"/>
</dbReference>
<proteinExistence type="predicted"/>
<organism evidence="2 3">
    <name type="scientific">Christiangramia crocea</name>
    <dbReference type="NCBI Taxonomy" id="2904124"/>
    <lineage>
        <taxon>Bacteria</taxon>
        <taxon>Pseudomonadati</taxon>
        <taxon>Bacteroidota</taxon>
        <taxon>Flavobacteriia</taxon>
        <taxon>Flavobacteriales</taxon>
        <taxon>Flavobacteriaceae</taxon>
        <taxon>Christiangramia</taxon>
    </lineage>
</organism>
<dbReference type="NCBIfam" id="TIGR00778">
    <property type="entry name" value="ahpD_dom"/>
    <property type="match status" value="1"/>
</dbReference>
<dbReference type="InterPro" id="IPR003779">
    <property type="entry name" value="CMD-like"/>
</dbReference>
<gene>
    <name evidence="2" type="ORF">LU635_09800</name>
</gene>
<dbReference type="PANTHER" id="PTHR33930:SF2">
    <property type="entry name" value="BLR3452 PROTEIN"/>
    <property type="match status" value="1"/>
</dbReference>
<comment type="caution">
    <text evidence="2">The sequence shown here is derived from an EMBL/GenBank/DDBJ whole genome shotgun (WGS) entry which is preliminary data.</text>
</comment>
<dbReference type="PANTHER" id="PTHR33930">
    <property type="entry name" value="ALKYL HYDROPEROXIDE REDUCTASE AHPD"/>
    <property type="match status" value="1"/>
</dbReference>
<evidence type="ECO:0000259" key="1">
    <source>
        <dbReference type="Pfam" id="PF02627"/>
    </source>
</evidence>
<dbReference type="InterPro" id="IPR004675">
    <property type="entry name" value="AhpD_core"/>
</dbReference>
<dbReference type="GO" id="GO:0051920">
    <property type="term" value="F:peroxiredoxin activity"/>
    <property type="evidence" value="ECO:0007669"/>
    <property type="project" value="InterPro"/>
</dbReference>
<evidence type="ECO:0000313" key="3">
    <source>
        <dbReference type="Proteomes" id="UP001139344"/>
    </source>
</evidence>
<dbReference type="Pfam" id="PF02627">
    <property type="entry name" value="CMD"/>
    <property type="match status" value="1"/>
</dbReference>
<name>A0A9X1UYH9_9FLAO</name>
<dbReference type="AlphaFoldDB" id="A0A9X1UYH9"/>
<evidence type="ECO:0000313" key="2">
    <source>
        <dbReference type="EMBL" id="MCG9971929.1"/>
    </source>
</evidence>
<accession>A0A9X1UYH9</accession>
<dbReference type="Gene3D" id="1.20.1290.10">
    <property type="entry name" value="AhpD-like"/>
    <property type="match status" value="1"/>
</dbReference>
<keyword evidence="3" id="KW-1185">Reference proteome</keyword>
<dbReference type="Proteomes" id="UP001139344">
    <property type="component" value="Unassembled WGS sequence"/>
</dbReference>
<feature type="domain" description="Carboxymuconolactone decarboxylase-like" evidence="1">
    <location>
        <begin position="60"/>
        <end position="128"/>
    </location>
</feature>
<reference evidence="2" key="1">
    <citation type="submission" date="2021-12" db="EMBL/GenBank/DDBJ databases">
        <title>Description of Gramella crocea sp. nov., a new bacterium isolated from activated sludge.</title>
        <authorList>
            <person name="Zhang X."/>
        </authorList>
    </citation>
    <scope>NUCLEOTIDE SEQUENCE</scope>
    <source>
        <strain evidence="2">YB25</strain>
    </source>
</reference>
<dbReference type="SUPFAM" id="SSF69118">
    <property type="entry name" value="AhpD-like"/>
    <property type="match status" value="1"/>
</dbReference>
<dbReference type="EMBL" id="JAJSON010000020">
    <property type="protein sequence ID" value="MCG9971929.1"/>
    <property type="molecule type" value="Genomic_DNA"/>
</dbReference>
<sequence length="158" mass="17975">MKSLIKKESIKLLLIVPLMLISLTINAQDISSYEKAKAEIEEEFGMFPEMFEVFPDHALAGAWENFKMLNSPESKIPPKYRELLQLAVASQIPCNYCIYYHTAAAKAHGATDEEIQEAVAQGAQTRHWSMILQGNQVDFEEFKDEFNAMMKHMASKSK</sequence>